<evidence type="ECO:0000256" key="1">
    <source>
        <dbReference type="SAM" id="MobiDB-lite"/>
    </source>
</evidence>
<accession>A0ABR4N7S3</accession>
<dbReference type="Gene3D" id="1.10.418.10">
    <property type="entry name" value="Calponin-like domain"/>
    <property type="match status" value="1"/>
</dbReference>
<evidence type="ECO:0000259" key="2">
    <source>
        <dbReference type="PROSITE" id="PS50021"/>
    </source>
</evidence>
<gene>
    <name evidence="3" type="primary">MUC6</name>
    <name evidence="3" type="ORF">HK105_204969</name>
</gene>
<keyword evidence="3" id="KW-0378">Hydrolase</keyword>
<dbReference type="EMBL" id="JADGIZ020000023">
    <property type="protein sequence ID" value="KAL2915567.1"/>
    <property type="molecule type" value="Genomic_DNA"/>
</dbReference>
<feature type="compositionally biased region" description="Basic and acidic residues" evidence="1">
    <location>
        <begin position="23"/>
        <end position="67"/>
    </location>
</feature>
<dbReference type="Proteomes" id="UP001527925">
    <property type="component" value="Unassembled WGS sequence"/>
</dbReference>
<dbReference type="GO" id="GO:0008843">
    <property type="term" value="F:endochitinase activity"/>
    <property type="evidence" value="ECO:0007669"/>
    <property type="project" value="UniProtKB-EC"/>
</dbReference>
<proteinExistence type="predicted"/>
<protein>
    <submittedName>
        <fullName evidence="3">Oligomeric mucus gel-forming</fullName>
        <ecNumber evidence="3">3.2.1.14</ecNumber>
    </submittedName>
</protein>
<organism evidence="3 4">
    <name type="scientific">Polyrhizophydium stewartii</name>
    <dbReference type="NCBI Taxonomy" id="2732419"/>
    <lineage>
        <taxon>Eukaryota</taxon>
        <taxon>Fungi</taxon>
        <taxon>Fungi incertae sedis</taxon>
        <taxon>Chytridiomycota</taxon>
        <taxon>Chytridiomycota incertae sedis</taxon>
        <taxon>Chytridiomycetes</taxon>
        <taxon>Rhizophydiales</taxon>
        <taxon>Rhizophydiales incertae sedis</taxon>
        <taxon>Polyrhizophydium</taxon>
    </lineage>
</organism>
<evidence type="ECO:0000313" key="3">
    <source>
        <dbReference type="EMBL" id="KAL2915567.1"/>
    </source>
</evidence>
<dbReference type="Pfam" id="PF00307">
    <property type="entry name" value="CH"/>
    <property type="match status" value="1"/>
</dbReference>
<comment type="caution">
    <text evidence="3">The sequence shown here is derived from an EMBL/GenBank/DDBJ whole genome shotgun (WGS) entry which is preliminary data.</text>
</comment>
<feature type="compositionally biased region" description="Low complexity" evidence="1">
    <location>
        <begin position="68"/>
        <end position="79"/>
    </location>
</feature>
<reference evidence="3 4" key="1">
    <citation type="submission" date="2023-09" db="EMBL/GenBank/DDBJ databases">
        <title>Pangenome analysis of Batrachochytrium dendrobatidis and related Chytrids.</title>
        <authorList>
            <person name="Yacoub M.N."/>
            <person name="Stajich J.E."/>
            <person name="James T.Y."/>
        </authorList>
    </citation>
    <scope>NUCLEOTIDE SEQUENCE [LARGE SCALE GENOMIC DNA]</scope>
    <source>
        <strain evidence="3 4">JEL0888</strain>
    </source>
</reference>
<evidence type="ECO:0000313" key="4">
    <source>
        <dbReference type="Proteomes" id="UP001527925"/>
    </source>
</evidence>
<dbReference type="SMART" id="SM00033">
    <property type="entry name" value="CH"/>
    <property type="match status" value="1"/>
</dbReference>
<name>A0ABR4N7S3_9FUNG</name>
<sequence length="209" mass="22948">MNARGGTGGPALRHQPAPASRPAHPDQDAQQDHASDHPDHHDDHHDAHDHHDADSHDAAHSDTDAPHAAHAAGPQSAAPGKFTAFSSAPMTFKRKENSISGDDKALEKRALEWMNKYLEPKDIHVDDLYSAFADSLNLIYALEARTGEVVGRYSKRPMLPVHRIDNTAVALSFLNKHNVPTQFLQAQDLLDGNKGKILALFTYILKVFP</sequence>
<dbReference type="PROSITE" id="PS50021">
    <property type="entry name" value="CH"/>
    <property type="match status" value="1"/>
</dbReference>
<feature type="region of interest" description="Disordered" evidence="1">
    <location>
        <begin position="1"/>
        <end position="83"/>
    </location>
</feature>
<feature type="domain" description="Calponin-homology (CH)" evidence="2">
    <location>
        <begin position="104"/>
        <end position="209"/>
    </location>
</feature>
<keyword evidence="3" id="KW-0326">Glycosidase</keyword>
<dbReference type="EC" id="3.2.1.14" evidence="3"/>
<dbReference type="InterPro" id="IPR036872">
    <property type="entry name" value="CH_dom_sf"/>
</dbReference>
<dbReference type="InterPro" id="IPR001715">
    <property type="entry name" value="CH_dom"/>
</dbReference>
<keyword evidence="4" id="KW-1185">Reference proteome</keyword>
<dbReference type="SUPFAM" id="SSF47576">
    <property type="entry name" value="Calponin-homology domain, CH-domain"/>
    <property type="match status" value="1"/>
</dbReference>